<evidence type="ECO:0000313" key="1">
    <source>
        <dbReference type="EMBL" id="GAI17382.1"/>
    </source>
</evidence>
<reference evidence="1" key="1">
    <citation type="journal article" date="2014" name="Front. Microbiol.">
        <title>High frequency of phylogenetically diverse reductive dehalogenase-homologous genes in deep subseafloor sedimentary metagenomes.</title>
        <authorList>
            <person name="Kawai M."/>
            <person name="Futagami T."/>
            <person name="Toyoda A."/>
            <person name="Takaki Y."/>
            <person name="Nishi S."/>
            <person name="Hori S."/>
            <person name="Arai W."/>
            <person name="Tsubouchi T."/>
            <person name="Morono Y."/>
            <person name="Uchiyama I."/>
            <person name="Ito T."/>
            <person name="Fujiyama A."/>
            <person name="Inagaki F."/>
            <person name="Takami H."/>
        </authorList>
    </citation>
    <scope>NUCLEOTIDE SEQUENCE</scope>
    <source>
        <strain evidence="1">Expedition CK06-06</strain>
    </source>
</reference>
<comment type="caution">
    <text evidence="1">The sequence shown here is derived from an EMBL/GenBank/DDBJ whole genome shotgun (WGS) entry which is preliminary data.</text>
</comment>
<protein>
    <submittedName>
        <fullName evidence="1">Uncharacterized protein</fullName>
    </submittedName>
</protein>
<gene>
    <name evidence="1" type="ORF">S06H3_14022</name>
</gene>
<organism evidence="1">
    <name type="scientific">marine sediment metagenome</name>
    <dbReference type="NCBI Taxonomy" id="412755"/>
    <lineage>
        <taxon>unclassified sequences</taxon>
        <taxon>metagenomes</taxon>
        <taxon>ecological metagenomes</taxon>
    </lineage>
</organism>
<proteinExistence type="predicted"/>
<sequence length="68" mass="7916">TPNLVLLNNAIKQQSTRFKALREDSWLKMVRDKITTLDWDSVKNDVMPFLESEDDMIAFSREALLTLC</sequence>
<dbReference type="EMBL" id="BARV01006853">
    <property type="protein sequence ID" value="GAI17382.1"/>
    <property type="molecule type" value="Genomic_DNA"/>
</dbReference>
<dbReference type="AlphaFoldDB" id="X1LDK1"/>
<name>X1LDK1_9ZZZZ</name>
<feature type="non-terminal residue" evidence="1">
    <location>
        <position position="1"/>
    </location>
</feature>
<accession>X1LDK1</accession>